<comment type="caution">
    <text evidence="2">The sequence shown here is derived from an EMBL/GenBank/DDBJ whole genome shotgun (WGS) entry which is preliminary data.</text>
</comment>
<evidence type="ECO:0000313" key="3">
    <source>
        <dbReference type="Proteomes" id="UP001596392"/>
    </source>
</evidence>
<keyword evidence="1" id="KW-1133">Transmembrane helix</keyword>
<dbReference type="RefSeq" id="WP_376805983.1">
    <property type="nucleotide sequence ID" value="NZ_JBHTAC010000007.1"/>
</dbReference>
<dbReference type="EMBL" id="JBHTAC010000007">
    <property type="protein sequence ID" value="MFC7242657.1"/>
    <property type="molecule type" value="Genomic_DNA"/>
</dbReference>
<keyword evidence="1" id="KW-0472">Membrane</keyword>
<keyword evidence="1" id="KW-0812">Transmembrane</keyword>
<reference evidence="3" key="1">
    <citation type="journal article" date="2019" name="Int. J. Syst. Evol. Microbiol.">
        <title>The Global Catalogue of Microorganisms (GCM) 10K type strain sequencing project: providing services to taxonomists for standard genome sequencing and annotation.</title>
        <authorList>
            <consortium name="The Broad Institute Genomics Platform"/>
            <consortium name="The Broad Institute Genome Sequencing Center for Infectious Disease"/>
            <person name="Wu L."/>
            <person name="Ma J."/>
        </authorList>
    </citation>
    <scope>NUCLEOTIDE SEQUENCE [LARGE SCALE GENOMIC DNA]</scope>
    <source>
        <strain evidence="3">CGMCC 1.9106</strain>
    </source>
</reference>
<proteinExistence type="predicted"/>
<evidence type="ECO:0008006" key="4">
    <source>
        <dbReference type="Google" id="ProtNLM"/>
    </source>
</evidence>
<gene>
    <name evidence="2" type="ORF">ACFQO7_09210</name>
</gene>
<protein>
    <recommendedName>
        <fullName evidence="4">Secreted protein with PEP-CTERM sorting signal</fullName>
    </recommendedName>
</protein>
<keyword evidence="3" id="KW-1185">Reference proteome</keyword>
<evidence type="ECO:0000256" key="1">
    <source>
        <dbReference type="SAM" id="Phobius"/>
    </source>
</evidence>
<feature type="transmembrane region" description="Helical" evidence="1">
    <location>
        <begin position="6"/>
        <end position="27"/>
    </location>
</feature>
<dbReference type="Proteomes" id="UP001596392">
    <property type="component" value="Unassembled WGS sequence"/>
</dbReference>
<evidence type="ECO:0000313" key="2">
    <source>
        <dbReference type="EMBL" id="MFC7242657.1"/>
    </source>
</evidence>
<accession>A0ABW2GRJ3</accession>
<organism evidence="2 3">
    <name type="scientific">Catellatospora aurea</name>
    <dbReference type="NCBI Taxonomy" id="1337874"/>
    <lineage>
        <taxon>Bacteria</taxon>
        <taxon>Bacillati</taxon>
        <taxon>Actinomycetota</taxon>
        <taxon>Actinomycetes</taxon>
        <taxon>Micromonosporales</taxon>
        <taxon>Micromonosporaceae</taxon>
        <taxon>Catellatospora</taxon>
    </lineage>
</organism>
<sequence length="43" mass="4700">MFENFSVPEILFLFAAAALLVVGLAYLGGRTFARRRPSGQTPD</sequence>
<name>A0ABW2GRJ3_9ACTN</name>